<dbReference type="RefSeq" id="WP_259525039.1">
    <property type="nucleotide sequence ID" value="NZ_JANLCK010000001.1"/>
</dbReference>
<feature type="transmembrane region" description="Helical" evidence="6">
    <location>
        <begin position="6"/>
        <end position="29"/>
    </location>
</feature>
<dbReference type="GO" id="GO:0015171">
    <property type="term" value="F:amino acid transmembrane transporter activity"/>
    <property type="evidence" value="ECO:0007669"/>
    <property type="project" value="TreeGrafter"/>
</dbReference>
<keyword evidence="5 6" id="KW-0472">Membrane</keyword>
<keyword evidence="2" id="KW-1003">Cell membrane</keyword>
<evidence type="ECO:0000256" key="4">
    <source>
        <dbReference type="ARBA" id="ARBA00022989"/>
    </source>
</evidence>
<proteinExistence type="predicted"/>
<dbReference type="PANTHER" id="PTHR30086">
    <property type="entry name" value="ARGININE EXPORTER PROTEIN ARGO"/>
    <property type="match status" value="1"/>
</dbReference>
<dbReference type="PANTHER" id="PTHR30086:SF20">
    <property type="entry name" value="ARGININE EXPORTER PROTEIN ARGO-RELATED"/>
    <property type="match status" value="1"/>
</dbReference>
<feature type="transmembrane region" description="Helical" evidence="6">
    <location>
        <begin position="41"/>
        <end position="66"/>
    </location>
</feature>
<reference evidence="7" key="1">
    <citation type="submission" date="2022-08" db="EMBL/GenBank/DDBJ databases">
        <authorList>
            <person name="Deng Y."/>
            <person name="Han X.-F."/>
            <person name="Zhang Y.-Q."/>
        </authorList>
    </citation>
    <scope>NUCLEOTIDE SEQUENCE</scope>
    <source>
        <strain evidence="7">CPCC 203407</strain>
    </source>
</reference>
<feature type="transmembrane region" description="Helical" evidence="6">
    <location>
        <begin position="117"/>
        <end position="139"/>
    </location>
</feature>
<dbReference type="Pfam" id="PF01810">
    <property type="entry name" value="LysE"/>
    <property type="match status" value="1"/>
</dbReference>
<comment type="caution">
    <text evidence="7">The sequence shown here is derived from an EMBL/GenBank/DDBJ whole genome shotgun (WGS) entry which is preliminary data.</text>
</comment>
<evidence type="ECO:0000256" key="5">
    <source>
        <dbReference type="ARBA" id="ARBA00023136"/>
    </source>
</evidence>
<accession>A0AA42BVL9</accession>
<evidence type="ECO:0000313" key="8">
    <source>
        <dbReference type="Proteomes" id="UP001165587"/>
    </source>
</evidence>
<keyword evidence="4 6" id="KW-1133">Transmembrane helix</keyword>
<evidence type="ECO:0000313" key="7">
    <source>
        <dbReference type="EMBL" id="MCS5724613.1"/>
    </source>
</evidence>
<keyword evidence="3 6" id="KW-0812">Transmembrane</keyword>
<dbReference type="GO" id="GO:0005886">
    <property type="term" value="C:plasma membrane"/>
    <property type="evidence" value="ECO:0007669"/>
    <property type="project" value="UniProtKB-SubCell"/>
</dbReference>
<evidence type="ECO:0000256" key="2">
    <source>
        <dbReference type="ARBA" id="ARBA00022475"/>
    </source>
</evidence>
<dbReference type="InterPro" id="IPR001123">
    <property type="entry name" value="LeuE-type"/>
</dbReference>
<feature type="transmembrane region" description="Helical" evidence="6">
    <location>
        <begin position="151"/>
        <end position="176"/>
    </location>
</feature>
<protein>
    <submittedName>
        <fullName evidence="7">LysE family transporter</fullName>
    </submittedName>
</protein>
<evidence type="ECO:0000256" key="6">
    <source>
        <dbReference type="SAM" id="Phobius"/>
    </source>
</evidence>
<organism evidence="7 8">
    <name type="scientific">Herbiconiux oxytropis</name>
    <dbReference type="NCBI Taxonomy" id="2970915"/>
    <lineage>
        <taxon>Bacteria</taxon>
        <taxon>Bacillati</taxon>
        <taxon>Actinomycetota</taxon>
        <taxon>Actinomycetes</taxon>
        <taxon>Micrococcales</taxon>
        <taxon>Microbacteriaceae</taxon>
        <taxon>Herbiconiux</taxon>
    </lineage>
</organism>
<evidence type="ECO:0000256" key="3">
    <source>
        <dbReference type="ARBA" id="ARBA00022692"/>
    </source>
</evidence>
<feature type="transmembrane region" description="Helical" evidence="6">
    <location>
        <begin position="188"/>
        <end position="209"/>
    </location>
</feature>
<comment type="subcellular location">
    <subcellularLocation>
        <location evidence="1">Cell membrane</location>
        <topology evidence="1">Multi-pass membrane protein</topology>
    </subcellularLocation>
</comment>
<gene>
    <name evidence="7" type="ORF">N1028_01755</name>
</gene>
<dbReference type="AlphaFoldDB" id="A0AA42BVL9"/>
<dbReference type="Proteomes" id="UP001165587">
    <property type="component" value="Unassembled WGS sequence"/>
</dbReference>
<keyword evidence="8" id="KW-1185">Reference proteome</keyword>
<dbReference type="EMBL" id="JANLCK010000001">
    <property type="protein sequence ID" value="MCS5724613.1"/>
    <property type="molecule type" value="Genomic_DNA"/>
</dbReference>
<evidence type="ECO:0000256" key="1">
    <source>
        <dbReference type="ARBA" id="ARBA00004651"/>
    </source>
</evidence>
<name>A0AA42BVL9_9MICO</name>
<sequence length="213" mass="21325">MDALVSFVSGSVAGLALAAPLGAIGILLLQEGASRGLRRGLPGAAAVATVDVLYCVAAVVAGSVAGRFVDSWTPWPQLMGGSAVIALGVRGLLAARRPKPPETGRPEGPAQPALRRFPLFLALTALNPATLLYFTAILTGLDRFTQSPSTAAAFVAGVGVASFGWQALLVALGAGLGRKAGPAIARGATVIGHGVVVLLGVILVVRILLGPAP</sequence>